<name>A0AAV9MTT9_9EURO</name>
<dbReference type="Proteomes" id="UP001358417">
    <property type="component" value="Unassembled WGS sequence"/>
</dbReference>
<dbReference type="RefSeq" id="XP_064700583.1">
    <property type="nucleotide sequence ID" value="XM_064853848.1"/>
</dbReference>
<accession>A0AAV9MTT9</accession>
<comment type="caution">
    <text evidence="2">The sequence shown here is derived from an EMBL/GenBank/DDBJ whole genome shotgun (WGS) entry which is preliminary data.</text>
</comment>
<proteinExistence type="predicted"/>
<evidence type="ECO:0000313" key="3">
    <source>
        <dbReference type="Proteomes" id="UP001358417"/>
    </source>
</evidence>
<evidence type="ECO:0000256" key="1">
    <source>
        <dbReference type="SAM" id="Phobius"/>
    </source>
</evidence>
<dbReference type="GeneID" id="89978469"/>
<gene>
    <name evidence="2" type="ORF">LTR84_010311</name>
</gene>
<feature type="transmembrane region" description="Helical" evidence="1">
    <location>
        <begin position="91"/>
        <end position="121"/>
    </location>
</feature>
<keyword evidence="1" id="KW-1133">Transmembrane helix</keyword>
<sequence length="336" mass="38293">MFCYSRHILTSLDAAWTILISWHDDIVLWSRSCSTPIFYDFLLHNIQTTHQAAASDRVFTNSFTLSPSPHIFCIPQLWNTSPFDFSRSTTYITGIHIIIAICAIASVELGIAATQWIAFMWNIRRGRVSEKDLEPVPAHSAPHFELSTHHVSLLKSLVGEVADLKVQLESNSRQLEVVLTFIRDAERMVIRFRTLGVELAQIDRRSLNAEIVTSVRERVFRQVRAYTQQCAAFIQQCKALILARQYRSSAHDVLIKMHNVADTRENSGDMESTTGTMDAEYDKLMQELLTFEHLGSVAENLRVERQRLHAACVFMSESFQMLPTSKDENTLNESGQ</sequence>
<dbReference type="AlphaFoldDB" id="A0AAV9MTT9"/>
<reference evidence="2 3" key="1">
    <citation type="submission" date="2023-08" db="EMBL/GenBank/DDBJ databases">
        <title>Black Yeasts Isolated from many extreme environments.</title>
        <authorList>
            <person name="Coleine C."/>
            <person name="Stajich J.E."/>
            <person name="Selbmann L."/>
        </authorList>
    </citation>
    <scope>NUCLEOTIDE SEQUENCE [LARGE SCALE GENOMIC DNA]</scope>
    <source>
        <strain evidence="2 3">CCFEE 5792</strain>
    </source>
</reference>
<dbReference type="EMBL" id="JAVRRD010000041">
    <property type="protein sequence ID" value="KAK5044939.1"/>
    <property type="molecule type" value="Genomic_DNA"/>
</dbReference>
<evidence type="ECO:0000313" key="2">
    <source>
        <dbReference type="EMBL" id="KAK5044939.1"/>
    </source>
</evidence>
<keyword evidence="1" id="KW-0472">Membrane</keyword>
<protein>
    <submittedName>
        <fullName evidence="2">Uncharacterized protein</fullName>
    </submittedName>
</protein>
<organism evidence="2 3">
    <name type="scientific">Exophiala bonariae</name>
    <dbReference type="NCBI Taxonomy" id="1690606"/>
    <lineage>
        <taxon>Eukaryota</taxon>
        <taxon>Fungi</taxon>
        <taxon>Dikarya</taxon>
        <taxon>Ascomycota</taxon>
        <taxon>Pezizomycotina</taxon>
        <taxon>Eurotiomycetes</taxon>
        <taxon>Chaetothyriomycetidae</taxon>
        <taxon>Chaetothyriales</taxon>
        <taxon>Herpotrichiellaceae</taxon>
        <taxon>Exophiala</taxon>
    </lineage>
</organism>
<keyword evidence="1" id="KW-0812">Transmembrane</keyword>
<keyword evidence="3" id="KW-1185">Reference proteome</keyword>